<keyword evidence="2" id="KW-1185">Reference proteome</keyword>
<accession>A0ABT3X1J9</accession>
<evidence type="ECO:0000313" key="2">
    <source>
        <dbReference type="Proteomes" id="UP001208017"/>
    </source>
</evidence>
<dbReference type="RefSeq" id="WP_267152016.1">
    <property type="nucleotide sequence ID" value="NZ_JAPMLT010000007.1"/>
</dbReference>
<dbReference type="Proteomes" id="UP001208017">
    <property type="component" value="Unassembled WGS sequence"/>
</dbReference>
<dbReference type="EMBL" id="JAPMLT010000007">
    <property type="protein sequence ID" value="MCX7570763.1"/>
    <property type="molecule type" value="Genomic_DNA"/>
</dbReference>
<reference evidence="1 2" key="1">
    <citation type="submission" date="2022-11" db="EMBL/GenBank/DDBJ databases">
        <title>Study of microbial diversity in lake waters.</title>
        <authorList>
            <person name="Zhang J."/>
        </authorList>
    </citation>
    <scope>NUCLEOTIDE SEQUENCE [LARGE SCALE GENOMIC DNA]</scope>
    <source>
        <strain evidence="1 2">DT12</strain>
    </source>
</reference>
<protein>
    <submittedName>
        <fullName evidence="1">Uncharacterized protein</fullName>
    </submittedName>
</protein>
<sequence length="123" mass="13307">MNTVSEAHLTTAFSPPMTVVTGKNASGDDAVIFLRGSNSNIHIVRSVLLKDGVTTEQVLAALAERGADKSQVQAVHLVPLEPNGQTAWMVEMKGEAKQQHWFDFRSGGYLGQSDKYHSLQPAS</sequence>
<gene>
    <name evidence="1" type="ORF">OS242_12420</name>
</gene>
<name>A0ABT3X1J9_9BACL</name>
<proteinExistence type="predicted"/>
<evidence type="ECO:0000313" key="1">
    <source>
        <dbReference type="EMBL" id="MCX7570763.1"/>
    </source>
</evidence>
<comment type="caution">
    <text evidence="1">The sequence shown here is derived from an EMBL/GenBank/DDBJ whole genome shotgun (WGS) entry which is preliminary data.</text>
</comment>
<organism evidence="1 2">
    <name type="scientific">Tumebacillus lacus</name>
    <dbReference type="NCBI Taxonomy" id="2995335"/>
    <lineage>
        <taxon>Bacteria</taxon>
        <taxon>Bacillati</taxon>
        <taxon>Bacillota</taxon>
        <taxon>Bacilli</taxon>
        <taxon>Bacillales</taxon>
        <taxon>Alicyclobacillaceae</taxon>
        <taxon>Tumebacillus</taxon>
    </lineage>
</organism>